<dbReference type="Gene3D" id="3.30.460.10">
    <property type="entry name" value="Beta Polymerase, domain 2"/>
    <property type="match status" value="1"/>
</dbReference>
<accession>A0A0S7Y5S4</accession>
<dbReference type="Pfam" id="PF04607">
    <property type="entry name" value="RelA_SpoT"/>
    <property type="match status" value="1"/>
</dbReference>
<sequence>MQVSLSNLFTGIYYRLGYINRNSLFADIKFIYKTLPEDLKPIFHEKLKAHRFIKPRFQALAFPDLLSKHLSKIVNFDKQDALISDFGTREGFALKRKGEKLKIISEQIPANFPLAFFQDNKVIDKLGIRAILFSAEKPLSFDELFQNAKDRSADTQKDDLKKQLKKLRGEGKVSLTIDSEYFWSAEVKSGEAGKEFLLQNGTLFPLYGTERLISKKALDKRLKNGKAIKIFKSRDFVFALKKTFEELAQKKRISKVFGDENRIYYFLSQELKAAKQIRRIVCGIKDGDLIHIYASRASIAHHSQEIYAYEIENLINILRERGEIEEHEMSGYRHQLLAIHGLWRASGVAGSVFQNLYLAIKMAEARGNKTSIRTALLSIVPYSFLRKASLDEIVEGSEREEVLEKIYNLKAARGMPFSIPTDDHHFIQNFIWMLVIFMKDLNEMGLLLHDKLKRLLFGPKKASPEEIKYLYARLAERFEFTDLPDNLENLIFKIEKPDKHEEYREKIEFVIGMSLPAAKRYLAEFAQKLKNELVEHLEIPREAIHIDYHRKTEAAACEKVETRAYAKFEELWDLLQIKVVIDSKRGTNETEEEKNNLDYLQQAAKYLTQEYMLKYGLPTKIIDDYIANPKKSGWQALTLKALGPQKKRVEIQLMTQKMYENERFLRIRQTHPVYAIQRVLKSQKFDEYPFELLERLTGNPEHDYPLIRNHLLNHWAFVFVPRIKDPRVKISEHTKKNLIRLILEGRIELEIKRLPLRATPVDLAAGIIRKGTDGRLENLVASYGGAEIYHFSFDEKSEEPIVRPYDGKLGMLPKWGINYQLQNGDIVFLRELDSPFGGKILEGGSNALAHCQRSAAKITLRRLLNDRTLASDIARGKEEMSDRFPKILPDAIQNIAYQYKFLSQDDLYAAVGSGIIQFSEIEEIHKQVVIEIKSKGTDRLVRLRFPDRRGVIKFIFDNFLKNRGLLQLYSSSPYYLFGERRAEIILRMHPLSLNIETLTEHFLRFINTQSERYFPPDTFLLTIRVKSSEKNWNHLRRLTEVLEENKINILRASLPEVKPGEIKEGTLEVEVPIQTFSDLSILDLLNEDIKKQPGVMGISH</sequence>
<organism evidence="2 3">
    <name type="scientific">candidate division WOR-1 bacterium DG_54_3</name>
    <dbReference type="NCBI Taxonomy" id="1703775"/>
    <lineage>
        <taxon>Bacteria</taxon>
        <taxon>Bacillati</taxon>
        <taxon>Saganbacteria</taxon>
    </lineage>
</organism>
<dbReference type="GO" id="GO:0005886">
    <property type="term" value="C:plasma membrane"/>
    <property type="evidence" value="ECO:0007669"/>
    <property type="project" value="TreeGrafter"/>
</dbReference>
<dbReference type="GO" id="GO:0015969">
    <property type="term" value="P:guanosine tetraphosphate metabolic process"/>
    <property type="evidence" value="ECO:0007669"/>
    <property type="project" value="InterPro"/>
</dbReference>
<proteinExistence type="predicted"/>
<feature type="domain" description="RelA/SpoT" evidence="1">
    <location>
        <begin position="554"/>
        <end position="660"/>
    </location>
</feature>
<gene>
    <name evidence="2" type="ORF">AMJ44_02670</name>
</gene>
<name>A0A0S7Y5S4_UNCSA</name>
<protein>
    <recommendedName>
        <fullName evidence="1">RelA/SpoT domain-containing protein</fullName>
    </recommendedName>
</protein>
<reference evidence="2 3" key="1">
    <citation type="journal article" date="2015" name="Microbiome">
        <title>Genomic resolution of linkages in carbon, nitrogen, and sulfur cycling among widespread estuary sediment bacteria.</title>
        <authorList>
            <person name="Baker B.J."/>
            <person name="Lazar C.S."/>
            <person name="Teske A.P."/>
            <person name="Dick G.J."/>
        </authorList>
    </citation>
    <scope>NUCLEOTIDE SEQUENCE [LARGE SCALE GENOMIC DNA]</scope>
    <source>
        <strain evidence="2">DG_54_3</strain>
    </source>
</reference>
<evidence type="ECO:0000313" key="2">
    <source>
        <dbReference type="EMBL" id="KPJ69739.1"/>
    </source>
</evidence>
<dbReference type="AlphaFoldDB" id="A0A0S7Y5S4"/>
<dbReference type="EMBL" id="LIZX01000015">
    <property type="protein sequence ID" value="KPJ69739.1"/>
    <property type="molecule type" value="Genomic_DNA"/>
</dbReference>
<evidence type="ECO:0000313" key="3">
    <source>
        <dbReference type="Proteomes" id="UP000051861"/>
    </source>
</evidence>
<dbReference type="SUPFAM" id="SSF81301">
    <property type="entry name" value="Nucleotidyltransferase"/>
    <property type="match status" value="1"/>
</dbReference>
<dbReference type="PANTHER" id="PTHR21262">
    <property type="entry name" value="GUANOSINE-3',5'-BIS DIPHOSPHATE 3'-PYROPHOSPHOHYDROLASE"/>
    <property type="match status" value="1"/>
</dbReference>
<dbReference type="PANTHER" id="PTHR21262:SF31">
    <property type="entry name" value="GTP PYROPHOSPHOKINASE"/>
    <property type="match status" value="1"/>
</dbReference>
<dbReference type="InterPro" id="IPR007685">
    <property type="entry name" value="RelA_SpoT"/>
</dbReference>
<comment type="caution">
    <text evidence="2">The sequence shown here is derived from an EMBL/GenBank/DDBJ whole genome shotgun (WGS) entry which is preliminary data.</text>
</comment>
<dbReference type="InterPro" id="IPR043519">
    <property type="entry name" value="NT_sf"/>
</dbReference>
<dbReference type="Proteomes" id="UP000051861">
    <property type="component" value="Unassembled WGS sequence"/>
</dbReference>
<evidence type="ECO:0000259" key="1">
    <source>
        <dbReference type="Pfam" id="PF04607"/>
    </source>
</evidence>